<organism evidence="1 2">
    <name type="scientific">Pangasianodon hypophthalmus</name>
    <name type="common">Striped catfish</name>
    <name type="synonym">Helicophagus hypophthalmus</name>
    <dbReference type="NCBI Taxonomy" id="310915"/>
    <lineage>
        <taxon>Eukaryota</taxon>
        <taxon>Metazoa</taxon>
        <taxon>Chordata</taxon>
        <taxon>Craniata</taxon>
        <taxon>Vertebrata</taxon>
        <taxon>Euteleostomi</taxon>
        <taxon>Actinopterygii</taxon>
        <taxon>Neopterygii</taxon>
        <taxon>Teleostei</taxon>
        <taxon>Ostariophysi</taxon>
        <taxon>Siluriformes</taxon>
        <taxon>Pangasiidae</taxon>
        <taxon>Pangasianodon</taxon>
    </lineage>
</organism>
<dbReference type="EMBL" id="VFJC01000002">
    <property type="protein sequence ID" value="KAB5586908.1"/>
    <property type="molecule type" value="Genomic_DNA"/>
</dbReference>
<reference evidence="1 2" key="1">
    <citation type="submission" date="2019-06" db="EMBL/GenBank/DDBJ databases">
        <title>A chromosome-scale genome assembly of the striped catfish, Pangasianodon hypophthalmus.</title>
        <authorList>
            <person name="Wen M."/>
            <person name="Zahm M."/>
            <person name="Roques C."/>
            <person name="Cabau C."/>
            <person name="Klopp C."/>
            <person name="Donnadieu C."/>
            <person name="Jouanno E."/>
            <person name="Avarre J.-C."/>
            <person name="Campet M."/>
            <person name="Ha T.T.T."/>
            <person name="Dugue R."/>
            <person name="Lampietro C."/>
            <person name="Louis A."/>
            <person name="Herpin A."/>
            <person name="Echchiki A."/>
            <person name="Berthelot C."/>
            <person name="Parey E."/>
            <person name="Roest-Crollius H."/>
            <person name="Braasch I."/>
            <person name="Postlethwait J."/>
            <person name="Bobe J."/>
            <person name="Montfort J."/>
            <person name="Bouchez O."/>
            <person name="Begum T."/>
            <person name="Schartl M."/>
            <person name="Guiguen Y."/>
        </authorList>
    </citation>
    <scope>NUCLEOTIDE SEQUENCE [LARGE SCALE GENOMIC DNA]</scope>
    <source>
        <strain evidence="1 2">Indonesia</strain>
        <tissue evidence="1">Blood</tissue>
    </source>
</reference>
<dbReference type="AlphaFoldDB" id="A0A5N5Q6Q4"/>
<keyword evidence="2" id="KW-1185">Reference proteome</keyword>
<dbReference type="Proteomes" id="UP000327468">
    <property type="component" value="Chromosome 1"/>
</dbReference>
<gene>
    <name evidence="1" type="ORF">PHYPO_G00006920</name>
</gene>
<evidence type="ECO:0000313" key="2">
    <source>
        <dbReference type="Proteomes" id="UP000327468"/>
    </source>
</evidence>
<protein>
    <submittedName>
        <fullName evidence="1">Uncharacterized protein</fullName>
    </submittedName>
</protein>
<comment type="caution">
    <text evidence="1">The sequence shown here is derived from an EMBL/GenBank/DDBJ whole genome shotgun (WGS) entry which is preliminary data.</text>
</comment>
<name>A0A5N5Q6Q4_PANHP</name>
<sequence length="125" mass="14844">MADWNDVNAVDGQWWELAYKLFLESDPMKTILNHAEYYMRGDKWNDYGFNCDTVVPPTGEVNDVSKKAILVVISRARRMQWKNWINLDQARLESVQDLEKQDKMYINCVTDLIYEMNSSPRQFNR</sequence>
<accession>A0A5N5Q6Q4</accession>
<proteinExistence type="predicted"/>
<evidence type="ECO:0000313" key="1">
    <source>
        <dbReference type="EMBL" id="KAB5586908.1"/>
    </source>
</evidence>